<dbReference type="InterPro" id="IPR029044">
    <property type="entry name" value="Nucleotide-diphossugar_trans"/>
</dbReference>
<dbReference type="Pfam" id="PF00535">
    <property type="entry name" value="Glycos_transf_2"/>
    <property type="match status" value="1"/>
</dbReference>
<reference evidence="2 3" key="1">
    <citation type="submission" date="2016-11" db="EMBL/GenBank/DDBJ databases">
        <authorList>
            <person name="Jaros S."/>
            <person name="Januszkiewicz K."/>
            <person name="Wedrychowicz H."/>
        </authorList>
    </citation>
    <scope>NUCLEOTIDE SEQUENCE [LARGE SCALE GENOMIC DNA]</scope>
    <source>
        <strain evidence="2 3">DSM 26883</strain>
    </source>
</reference>
<evidence type="ECO:0000313" key="3">
    <source>
        <dbReference type="Proteomes" id="UP000184436"/>
    </source>
</evidence>
<dbReference type="AlphaFoldDB" id="A0A1M5B9I2"/>
<dbReference type="InterPro" id="IPR001173">
    <property type="entry name" value="Glyco_trans_2-like"/>
</dbReference>
<protein>
    <submittedName>
        <fullName evidence="2">Glycosyltransferase involved in cell wall bisynthesis</fullName>
    </submittedName>
</protein>
<gene>
    <name evidence="2" type="ORF">SAMN05444349_11817</name>
</gene>
<dbReference type="EMBL" id="FQVD01000018">
    <property type="protein sequence ID" value="SHF39066.1"/>
    <property type="molecule type" value="Genomic_DNA"/>
</dbReference>
<feature type="domain" description="Glycosyltransferase 2-like" evidence="1">
    <location>
        <begin position="9"/>
        <end position="137"/>
    </location>
</feature>
<dbReference type="GO" id="GO:0016758">
    <property type="term" value="F:hexosyltransferase activity"/>
    <property type="evidence" value="ECO:0007669"/>
    <property type="project" value="UniProtKB-ARBA"/>
</dbReference>
<accession>A0A1M5B9I2</accession>
<organism evidence="2 3">
    <name type="scientific">Bacteroides faecichinchillae</name>
    <dbReference type="NCBI Taxonomy" id="871325"/>
    <lineage>
        <taxon>Bacteria</taxon>
        <taxon>Pseudomonadati</taxon>
        <taxon>Bacteroidota</taxon>
        <taxon>Bacteroidia</taxon>
        <taxon>Bacteroidales</taxon>
        <taxon>Bacteroidaceae</taxon>
        <taxon>Bacteroides</taxon>
    </lineage>
</organism>
<sequence>MNNNQILVTVAIPFYNAEAHLADAIRSVINQTYTNLEILLVDDGSTDRSLAIATSFVDKRIKVISDGGNRGLVYRLNQSVLMSKGEYYARMDADDIMNRQRIEKQLETLKLDSTIDVLGTSYYSIGANNEVHACILMPNIPITSNMYILHPSVMAKRDWFVNNPYNDKFVRIEDKELWMRTLKYSKFRNLQESLMFYREYGIPTCKKYLTTHMSSLRIFVHPIKYDLNWLTAVKNIVFAFAKSIFCLYCHFTNQMDVLVSLRKTNKRYSISFDMQKAMVELDAAIQDKDVWN</sequence>
<keyword evidence="2" id="KW-0808">Transferase</keyword>
<evidence type="ECO:0000313" key="2">
    <source>
        <dbReference type="EMBL" id="SHF39066.1"/>
    </source>
</evidence>
<name>A0A1M5B9I2_9BACE</name>
<keyword evidence="3" id="KW-1185">Reference proteome</keyword>
<dbReference type="SUPFAM" id="SSF53448">
    <property type="entry name" value="Nucleotide-diphospho-sugar transferases"/>
    <property type="match status" value="1"/>
</dbReference>
<dbReference type="OrthoDB" id="6307329at2"/>
<dbReference type="RefSeq" id="WP_033886787.1">
    <property type="nucleotide sequence ID" value="NZ_FQVD01000018.1"/>
</dbReference>
<proteinExistence type="predicted"/>
<dbReference type="PANTHER" id="PTHR22916">
    <property type="entry name" value="GLYCOSYLTRANSFERASE"/>
    <property type="match status" value="1"/>
</dbReference>
<dbReference type="Proteomes" id="UP000184436">
    <property type="component" value="Unassembled WGS sequence"/>
</dbReference>
<dbReference type="STRING" id="871325.SAMN05444349_11817"/>
<dbReference type="Gene3D" id="3.90.550.10">
    <property type="entry name" value="Spore Coat Polysaccharide Biosynthesis Protein SpsA, Chain A"/>
    <property type="match status" value="1"/>
</dbReference>
<dbReference type="PANTHER" id="PTHR22916:SF3">
    <property type="entry name" value="UDP-GLCNAC:BETAGAL BETA-1,3-N-ACETYLGLUCOSAMINYLTRANSFERASE-LIKE PROTEIN 1"/>
    <property type="match status" value="1"/>
</dbReference>
<dbReference type="CDD" id="cd00761">
    <property type="entry name" value="Glyco_tranf_GTA_type"/>
    <property type="match status" value="1"/>
</dbReference>
<evidence type="ECO:0000259" key="1">
    <source>
        <dbReference type="Pfam" id="PF00535"/>
    </source>
</evidence>